<reference evidence="1 2" key="1">
    <citation type="submission" date="2017-11" db="EMBL/GenBank/DDBJ databases">
        <title>The complete genome sequence and comparative genome analysis of Yersinia enterocolitica strain LC20.</title>
        <authorList>
            <person name="Shi G."/>
            <person name="Su M."/>
            <person name="Liang J."/>
            <person name="Gu W."/>
            <person name="Xiao Y."/>
            <person name="Zhang Z."/>
            <person name="Qiu H."/>
            <person name="Duan R."/>
            <person name="Zhang Z."/>
            <person name="Li Y."/>
            <person name="Zhang X."/>
            <person name="Ling Y."/>
            <person name="Song L."/>
            <person name="Chen M."/>
            <person name="Zhao Y."/>
            <person name="Wu J."/>
            <person name="Jing H."/>
            <person name="Xiao J."/>
            <person name="Wang X."/>
        </authorList>
    </citation>
    <scope>NUCLEOTIDE SEQUENCE [LARGE SCALE GENOMIC DNA]</scope>
    <source>
        <strain evidence="1 2">LC20</strain>
        <plasmid evidence="2">Plasmid1_80k</plasmid>
    </source>
</reference>
<dbReference type="Proteomes" id="UP000230961">
    <property type="component" value="Plasmid p1_80K"/>
</dbReference>
<dbReference type="EMBL" id="CP007449">
    <property type="protein sequence ID" value="AHM76666.1"/>
    <property type="molecule type" value="Genomic_DNA"/>
</dbReference>
<evidence type="ECO:0000313" key="1">
    <source>
        <dbReference type="EMBL" id="AHM76666.1"/>
    </source>
</evidence>
<dbReference type="KEGG" id="yel:LC20_06094"/>
<protein>
    <submittedName>
        <fullName evidence="1">Uncharacterized protein</fullName>
    </submittedName>
</protein>
<sequence length="74" mass="8529">MSIIKRVYDRKDSTTAFYHSDTGKALCRLGVKLSRDDHEQLFSLFDFIFRQGEHAGSEQRAVEIRIALGLEPEK</sequence>
<organism evidence="1 2">
    <name type="scientific">Yersinia enterocolitica LC20</name>
    <dbReference type="NCBI Taxonomy" id="1443113"/>
    <lineage>
        <taxon>Bacteria</taxon>
        <taxon>Pseudomonadati</taxon>
        <taxon>Pseudomonadota</taxon>
        <taxon>Gammaproteobacteria</taxon>
        <taxon>Enterobacterales</taxon>
        <taxon>Yersiniaceae</taxon>
        <taxon>Yersinia</taxon>
    </lineage>
</organism>
<accession>A0A7U4K305</accession>
<dbReference type="AlphaFoldDB" id="A0A7U4K305"/>
<evidence type="ECO:0000313" key="2">
    <source>
        <dbReference type="Proteomes" id="UP000230961"/>
    </source>
</evidence>
<name>A0A7U4K305_YEREN</name>
<geneLocation type="plasmid" evidence="2">
    <name>Plasmid1_80k</name>
</geneLocation>
<proteinExistence type="predicted"/>
<keyword evidence="1" id="KW-0614">Plasmid</keyword>
<gene>
    <name evidence="1" type="ORF">LC20_06094</name>
</gene>